<comment type="caution">
    <text evidence="1">The sequence shown here is derived from an EMBL/GenBank/DDBJ whole genome shotgun (WGS) entry which is preliminary data.</text>
</comment>
<gene>
    <name evidence="1" type="ORF">LCGC14_1150180</name>
</gene>
<dbReference type="EMBL" id="LAZR01005522">
    <property type="protein sequence ID" value="KKM99225.1"/>
    <property type="molecule type" value="Genomic_DNA"/>
</dbReference>
<proteinExistence type="predicted"/>
<evidence type="ECO:0000313" key="1">
    <source>
        <dbReference type="EMBL" id="KKM99225.1"/>
    </source>
</evidence>
<dbReference type="AlphaFoldDB" id="A0A0F9PDW5"/>
<sequence>MYTYDEEHVVIEIFVKWDVALQEYFRWELHPDDCPACKLGLPV</sequence>
<accession>A0A0F9PDW5</accession>
<protein>
    <submittedName>
        <fullName evidence="1">Uncharacterized protein</fullName>
    </submittedName>
</protein>
<reference evidence="1" key="1">
    <citation type="journal article" date="2015" name="Nature">
        <title>Complex archaea that bridge the gap between prokaryotes and eukaryotes.</title>
        <authorList>
            <person name="Spang A."/>
            <person name="Saw J.H."/>
            <person name="Jorgensen S.L."/>
            <person name="Zaremba-Niedzwiedzka K."/>
            <person name="Martijn J."/>
            <person name="Lind A.E."/>
            <person name="van Eijk R."/>
            <person name="Schleper C."/>
            <person name="Guy L."/>
            <person name="Ettema T.J."/>
        </authorList>
    </citation>
    <scope>NUCLEOTIDE SEQUENCE</scope>
</reference>
<name>A0A0F9PDW5_9ZZZZ</name>
<organism evidence="1">
    <name type="scientific">marine sediment metagenome</name>
    <dbReference type="NCBI Taxonomy" id="412755"/>
    <lineage>
        <taxon>unclassified sequences</taxon>
        <taxon>metagenomes</taxon>
        <taxon>ecological metagenomes</taxon>
    </lineage>
</organism>